<feature type="transmembrane region" description="Helical" evidence="1">
    <location>
        <begin position="615"/>
        <end position="640"/>
    </location>
</feature>
<dbReference type="Gene3D" id="3.30.70.1320">
    <property type="entry name" value="Multidrug efflux transporter AcrB pore domain like"/>
    <property type="match status" value="1"/>
</dbReference>
<dbReference type="InterPro" id="IPR001036">
    <property type="entry name" value="Acrflvin-R"/>
</dbReference>
<accession>L0G2A4</accession>
<dbReference type="PANTHER" id="PTHR32063:SF19">
    <property type="entry name" value="CATION EFFLUX SYSTEM PROTEIN CUSA"/>
    <property type="match status" value="1"/>
</dbReference>
<feature type="transmembrane region" description="Helical" evidence="1">
    <location>
        <begin position="652"/>
        <end position="672"/>
    </location>
</feature>
<feature type="transmembrane region" description="Helical" evidence="1">
    <location>
        <begin position="534"/>
        <end position="549"/>
    </location>
</feature>
<evidence type="ECO:0000256" key="1">
    <source>
        <dbReference type="SAM" id="Phobius"/>
    </source>
</evidence>
<feature type="transmembrane region" description="Helical" evidence="1">
    <location>
        <begin position="1083"/>
        <end position="1102"/>
    </location>
</feature>
<dbReference type="EMBL" id="CP003346">
    <property type="protein sequence ID" value="AGA79443.1"/>
    <property type="molecule type" value="Genomic_DNA"/>
</dbReference>
<dbReference type="RefSeq" id="WP_015266989.1">
    <property type="nucleotide sequence ID" value="NC_019904.1"/>
</dbReference>
<sequence length="1274" mass="141031">MLNKIIKYFLENKLVTVLILIGFIAWGIVTAPFGWQIGALPSDPVPVDAIPDIGENQQIVFTQWQGRSPQDIEDQISYPLTTYLLGIPGVKSIRSSSIFGFSSIFIIFSEDIEFYWSRSRILEKLSSLPSGLLPEGVQPALGPDATALGQVYWYTIEGRDKDGNPTGGWDLHEIRTVQDFYVKYGLNATEGVSEVASIGGFVQEYQIDVNPDALKAYDIPLHRVMQAVQKSNKDVGAKTIEINQAEYLVRGLGYIKKVEDIEKAVVAVQENVPVRIKDIGVVTLGPSTRRGLLDKDGAEVVGGVVVARYGANPLQVINNVKDKIKEIAPGLPKKTLADGRESQLTIVPFYDRSELIYETLGTLEEAISLQVLITILVVIVMVYNLRASFLISSILPIAVLMVFIAMRYFGVDANIVALSGIAIAIGTMVDLGVILSENIIKHIDEAPPGQKLIDTIYNGASEVGTAILTAVSTTIVSFIPVFTMQAAEGKLFGPLAFTKTFALVAALLVSLLIMPTLAHWFFGFKINNKFLKKYGGYALVLFGILGLFTGQIWGGVLLVLFGTIGILKNIFDTKKANFSKPVLFLYNYAELIIVLIGVTWLLAKYWLPLGASKSLLLNFIFVTLLVGFILGSFTLLEYYYKSILKWCLDNKITFLLIPTFLILLGANVWLGFNTIFGFIPKALDNLGWDVRTTTVWSGLTHTFPGVGKEFMPSLDEGSFLLMPTSMPHSGIEFNRKVVGQLDMLLTNIPEVELTVGKLGRVESALDPAPISMYENVINYKPEYMLSEKGHRIRFKVDKEDRFILNSGDSLSNEEAINRGVVLEELIPDDNGNYFRNWRPQIESPDDIWNEIVKVTKIPGVTSAPKLQPIETRLVMLQTGMRAPMGIKVYGPDLKTIEDFGLQLEEVLKNVPSVKAEAVFADRIVGKPYLHLNINRDEISRYGLNVEDVQQTIETAIGGMKITSTVEGRERFPVRVRYPRELRDDPEALGKILLPTPTGAQIPISQVVDFEYVRGPQAIKSEETFLVGYVLFDKRDGYSEVGVVNDAQAAIQERIDTGDLVVPAGVSYKFSGSYENQVRAEKRLSIIVPLVLGIVFLILYFQFKSVATSLMVFTGIAMAFSGGFIMLWLYGQTWFADFSLFGTNFRDLFQIHTINLSVAVWVGFIALFGIATDDGVLMATYLDQSFNRNKTDSLKGIRAATVEAGQRRIKPAVMTSATTIIALLPILTSTGRGADIMIPMAIPAFGGMFFAAVTFFIVPVLYAMREERKFKKTQS</sequence>
<dbReference type="PATRIC" id="fig|926556.3.peg.3384"/>
<keyword evidence="1" id="KW-0812">Transmembrane</keyword>
<dbReference type="GO" id="GO:0005886">
    <property type="term" value="C:plasma membrane"/>
    <property type="evidence" value="ECO:0007669"/>
    <property type="project" value="TreeGrafter"/>
</dbReference>
<feature type="transmembrane region" description="Helical" evidence="1">
    <location>
        <begin position="12"/>
        <end position="35"/>
    </location>
</feature>
<dbReference type="Gene3D" id="3.30.70.1430">
    <property type="entry name" value="Multidrug efflux transporter AcrB pore domain"/>
    <property type="match status" value="2"/>
</dbReference>
<keyword evidence="1" id="KW-0472">Membrane</keyword>
<gene>
    <name evidence="2" type="ordered locus">Echvi_3214</name>
</gene>
<feature type="transmembrane region" description="Helical" evidence="1">
    <location>
        <begin position="1150"/>
        <end position="1170"/>
    </location>
</feature>
<dbReference type="AlphaFoldDB" id="L0G2A4"/>
<evidence type="ECO:0000313" key="3">
    <source>
        <dbReference type="Proteomes" id="UP000010796"/>
    </source>
</evidence>
<feature type="transmembrane region" description="Helical" evidence="1">
    <location>
        <begin position="1235"/>
        <end position="1261"/>
    </location>
</feature>
<feature type="transmembrane region" description="Helical" evidence="1">
    <location>
        <begin position="501"/>
        <end position="522"/>
    </location>
</feature>
<name>L0G2A4_ECHVK</name>
<protein>
    <submittedName>
        <fullName evidence="2">Putative silver efflux pump</fullName>
    </submittedName>
</protein>
<dbReference type="HOGENOM" id="CLU_002755_1_2_10"/>
<dbReference type="Gene3D" id="3.30.70.1440">
    <property type="entry name" value="Multidrug efflux transporter AcrB pore domain"/>
    <property type="match status" value="1"/>
</dbReference>
<dbReference type="KEGG" id="evi:Echvi_3214"/>
<dbReference type="SUPFAM" id="SSF82714">
    <property type="entry name" value="Multidrug efflux transporter AcrB TolC docking domain, DN and DC subdomains"/>
    <property type="match status" value="2"/>
</dbReference>
<feature type="transmembrane region" description="Helical" evidence="1">
    <location>
        <begin position="1211"/>
        <end position="1229"/>
    </location>
</feature>
<dbReference type="SUPFAM" id="SSF82693">
    <property type="entry name" value="Multidrug efflux transporter AcrB pore domain, PN1, PN2, PC1 and PC2 subdomains"/>
    <property type="match status" value="2"/>
</dbReference>
<dbReference type="Pfam" id="PF00873">
    <property type="entry name" value="ACR_tran"/>
    <property type="match status" value="3"/>
</dbReference>
<dbReference type="PANTHER" id="PTHR32063">
    <property type="match status" value="1"/>
</dbReference>
<evidence type="ECO:0000313" key="2">
    <source>
        <dbReference type="EMBL" id="AGA79443.1"/>
    </source>
</evidence>
<dbReference type="Gene3D" id="3.30.2090.10">
    <property type="entry name" value="Multidrug efflux transporter AcrB TolC docking domain, DN and DC subdomains"/>
    <property type="match status" value="2"/>
</dbReference>
<dbReference type="STRING" id="926556.Echvi_3214"/>
<proteinExistence type="predicted"/>
<feature type="transmembrane region" description="Helical" evidence="1">
    <location>
        <begin position="583"/>
        <end position="603"/>
    </location>
</feature>
<dbReference type="GO" id="GO:0042910">
    <property type="term" value="F:xenobiotic transmembrane transporter activity"/>
    <property type="evidence" value="ECO:0007669"/>
    <property type="project" value="TreeGrafter"/>
</dbReference>
<organism evidence="2 3">
    <name type="scientific">Echinicola vietnamensis (strain DSM 17526 / LMG 23754 / KMM 6221)</name>
    <dbReference type="NCBI Taxonomy" id="926556"/>
    <lineage>
        <taxon>Bacteria</taxon>
        <taxon>Pseudomonadati</taxon>
        <taxon>Bacteroidota</taxon>
        <taxon>Cytophagia</taxon>
        <taxon>Cytophagales</taxon>
        <taxon>Cyclobacteriaceae</taxon>
        <taxon>Echinicola</taxon>
    </lineage>
</organism>
<dbReference type="Proteomes" id="UP000010796">
    <property type="component" value="Chromosome"/>
</dbReference>
<feature type="transmembrane region" description="Helical" evidence="1">
    <location>
        <begin position="390"/>
        <end position="409"/>
    </location>
</feature>
<dbReference type="OrthoDB" id="636130at2"/>
<feature type="transmembrane region" description="Helical" evidence="1">
    <location>
        <begin position="366"/>
        <end position="383"/>
    </location>
</feature>
<feature type="transmembrane region" description="Helical" evidence="1">
    <location>
        <begin position="415"/>
        <end position="435"/>
    </location>
</feature>
<dbReference type="Gene3D" id="1.20.1640.10">
    <property type="entry name" value="Multidrug efflux transporter AcrB transmembrane domain"/>
    <property type="match status" value="3"/>
</dbReference>
<keyword evidence="1" id="KW-1133">Transmembrane helix</keyword>
<reference evidence="3" key="1">
    <citation type="submission" date="2012-02" db="EMBL/GenBank/DDBJ databases">
        <title>The complete genome of Echinicola vietnamensis DSM 17526.</title>
        <authorList>
            <person name="Lucas S."/>
            <person name="Copeland A."/>
            <person name="Lapidus A."/>
            <person name="Glavina del Rio T."/>
            <person name="Dalin E."/>
            <person name="Tice H."/>
            <person name="Bruce D."/>
            <person name="Goodwin L."/>
            <person name="Pitluck S."/>
            <person name="Peters L."/>
            <person name="Ovchinnikova G."/>
            <person name="Teshima H."/>
            <person name="Kyrpides N."/>
            <person name="Mavromatis K."/>
            <person name="Ivanova N."/>
            <person name="Brettin T."/>
            <person name="Detter J.C."/>
            <person name="Han C."/>
            <person name="Larimer F."/>
            <person name="Land M."/>
            <person name="Hauser L."/>
            <person name="Markowitz V."/>
            <person name="Cheng J.-F."/>
            <person name="Hugenholtz P."/>
            <person name="Woyke T."/>
            <person name="Wu D."/>
            <person name="Brambilla E."/>
            <person name="Klenk H.-P."/>
            <person name="Eisen J.A."/>
        </authorList>
    </citation>
    <scope>NUCLEOTIDE SEQUENCE [LARGE SCALE GENOMIC DNA]</scope>
    <source>
        <strain evidence="3">DSM 17526 / LMG 23754 / KMM 6221</strain>
    </source>
</reference>
<feature type="transmembrane region" description="Helical" evidence="1">
    <location>
        <begin position="1109"/>
        <end position="1130"/>
    </location>
</feature>
<dbReference type="PRINTS" id="PR00702">
    <property type="entry name" value="ACRIFLAVINRP"/>
</dbReference>
<keyword evidence="3" id="KW-1185">Reference proteome</keyword>
<dbReference type="InterPro" id="IPR027463">
    <property type="entry name" value="AcrB_DN_DC_subdom"/>
</dbReference>
<dbReference type="SUPFAM" id="SSF82866">
    <property type="entry name" value="Multidrug efflux transporter AcrB transmembrane domain"/>
    <property type="match status" value="2"/>
</dbReference>
<dbReference type="eggNOG" id="COG3696">
    <property type="taxonomic scope" value="Bacteria"/>
</dbReference>